<proteinExistence type="predicted"/>
<keyword evidence="1" id="KW-1133">Transmembrane helix</keyword>
<evidence type="ECO:0000256" key="1">
    <source>
        <dbReference type="SAM" id="Phobius"/>
    </source>
</evidence>
<name>A0A6N1NVP0_9VIRU</name>
<evidence type="ECO:0000313" key="2">
    <source>
        <dbReference type="EMBL" id="QKU34452.1"/>
    </source>
</evidence>
<dbReference type="RefSeq" id="YP_010781084.1">
    <property type="nucleotide sequence ID" value="NC_075038.1"/>
</dbReference>
<reference evidence="2" key="2">
    <citation type="journal article" date="2018" name="Nat. Commun.">
        <title>Tailed giant Tupanvirus possesses the most complete translational apparatus of the known virosphere.</title>
        <authorList>
            <person name="Abrahao J."/>
            <person name="Silva L."/>
            <person name="Silva L.S."/>
            <person name="Khalil J.Y.B."/>
            <person name="Rodrigues R."/>
            <person name="Arantes T."/>
            <person name="Assis F."/>
            <person name="Boratto P."/>
            <person name="Andrade M."/>
            <person name="Kroon E.G."/>
            <person name="Ribeiro B."/>
            <person name="Bergier I."/>
            <person name="Seligmann H."/>
            <person name="Ghigo E."/>
            <person name="Colson P."/>
            <person name="Levasseur A."/>
            <person name="Kroemer G."/>
            <person name="Raoult D."/>
            <person name="La Scola B."/>
        </authorList>
    </citation>
    <scope>NUCLEOTIDE SEQUENCE [LARGE SCALE GENOMIC DNA]</scope>
    <source>
        <strain evidence="2">Deep ocean</strain>
    </source>
</reference>
<keyword evidence="1" id="KW-0812">Transmembrane</keyword>
<feature type="transmembrane region" description="Helical" evidence="1">
    <location>
        <begin position="6"/>
        <end position="26"/>
    </location>
</feature>
<reference evidence="2" key="1">
    <citation type="submission" date="2017-06" db="EMBL/GenBank/DDBJ databases">
        <authorList>
            <person name="Assis F.L."/>
            <person name="Abrahao J.S."/>
            <person name="Silva L."/>
            <person name="Khalil J.B."/>
            <person name="Rodrigues R."/>
            <person name="Silva L.S."/>
            <person name="Boratto P."/>
            <person name="Andrade M."/>
            <person name="Kroon E.G."/>
            <person name="Ribeiro B."/>
            <person name="Bergier I."/>
            <person name="Seligmann H."/>
            <person name="Ghigo E."/>
            <person name="Colson P."/>
            <person name="Levasseur A."/>
            <person name="Raoult D."/>
            <person name="Scola B.L."/>
        </authorList>
    </citation>
    <scope>NUCLEOTIDE SEQUENCE</scope>
    <source>
        <strain evidence="2">Deep ocean</strain>
    </source>
</reference>
<dbReference type="KEGG" id="vg:80517775"/>
<sequence length="55" mass="6003">MSPCVWTVYLVIKLLRLAISLVGVHLHSTTFLSESLSSDLSESLSDLYESLSSSS</sequence>
<organism evidence="2">
    <name type="scientific">Tupanvirus deep ocean</name>
    <dbReference type="NCBI Taxonomy" id="2126984"/>
    <lineage>
        <taxon>Viruses</taxon>
        <taxon>Varidnaviria</taxon>
        <taxon>Bamfordvirae</taxon>
        <taxon>Nucleocytoviricota</taxon>
        <taxon>Megaviricetes</taxon>
        <taxon>Imitervirales</taxon>
        <taxon>Mimiviridae</taxon>
        <taxon>Megamimivirinae</taxon>
        <taxon>Tupanvirus</taxon>
        <taxon>Tupanvirus altamarinense</taxon>
    </lineage>
</organism>
<dbReference type="EMBL" id="MF405918">
    <property type="protein sequence ID" value="QKU34452.1"/>
    <property type="molecule type" value="Genomic_DNA"/>
</dbReference>
<dbReference type="GeneID" id="80517775"/>
<accession>A0A6N1NVP0</accession>
<protein>
    <submittedName>
        <fullName evidence="2">Putative ORFan</fullName>
    </submittedName>
</protein>
<keyword evidence="1" id="KW-0472">Membrane</keyword>